<dbReference type="EMBL" id="LHYC01000065">
    <property type="protein sequence ID" value="KXB04437.1"/>
    <property type="molecule type" value="Genomic_DNA"/>
</dbReference>
<protein>
    <recommendedName>
        <fullName evidence="1">Lactate racemase C-terminal domain-containing protein</fullName>
    </recommendedName>
</protein>
<keyword evidence="3" id="KW-1185">Reference proteome</keyword>
<comment type="caution">
    <text evidence="2">The sequence shown here is derived from an EMBL/GenBank/DDBJ whole genome shotgun (WGS) entry which is preliminary data.</text>
</comment>
<name>A0A133VDE3_9EURY</name>
<accession>A0A133VDE3</accession>
<evidence type="ECO:0000313" key="3">
    <source>
        <dbReference type="Proteomes" id="UP000070549"/>
    </source>
</evidence>
<gene>
    <name evidence="2" type="ORF">AKJ49_02115</name>
</gene>
<dbReference type="InterPro" id="IPR043166">
    <property type="entry name" value="LarA-like_C"/>
</dbReference>
<dbReference type="Gene3D" id="3.90.226.30">
    <property type="match status" value="1"/>
</dbReference>
<dbReference type="Pfam" id="PF21113">
    <property type="entry name" value="LarA_C"/>
    <property type="match status" value="1"/>
</dbReference>
<evidence type="ECO:0000313" key="2">
    <source>
        <dbReference type="EMBL" id="KXB04437.1"/>
    </source>
</evidence>
<feature type="domain" description="Lactate racemase C-terminal" evidence="1">
    <location>
        <begin position="2"/>
        <end position="118"/>
    </location>
</feature>
<organism evidence="2 3">
    <name type="scientific">candidate division MSBL1 archaeon SCGC-AAA382A03</name>
    <dbReference type="NCBI Taxonomy" id="1698278"/>
    <lineage>
        <taxon>Archaea</taxon>
        <taxon>Methanobacteriati</taxon>
        <taxon>Methanobacteriota</taxon>
        <taxon>candidate division MSBL1</taxon>
    </lineage>
</organism>
<dbReference type="InterPro" id="IPR048520">
    <property type="entry name" value="LarA_C"/>
</dbReference>
<reference evidence="2 3" key="1">
    <citation type="journal article" date="2016" name="Sci. Rep.">
        <title>Metabolic traits of an uncultured archaeal lineage -MSBL1- from brine pools of the Red Sea.</title>
        <authorList>
            <person name="Mwirichia R."/>
            <person name="Alam I."/>
            <person name="Rashid M."/>
            <person name="Vinu M."/>
            <person name="Ba-Alawi W."/>
            <person name="Anthony Kamau A."/>
            <person name="Kamanda Ngugi D."/>
            <person name="Goker M."/>
            <person name="Klenk H.P."/>
            <person name="Bajic V."/>
            <person name="Stingl U."/>
        </authorList>
    </citation>
    <scope>NUCLEOTIDE SEQUENCE [LARGE SCALE GENOMIC DNA]</scope>
    <source>
        <strain evidence="2">SCGC-AAA382A03</strain>
    </source>
</reference>
<dbReference type="AlphaFoldDB" id="A0A133VDE3"/>
<sequence>MKGVFSAKPFVKEGGTIVLLTKCHDGIGPELFQQWVKKVTSASEIKNKLKKEGYSPEVDHLYLLANLLDENCEIIIATPNLSSDEIKIPKIINSSEAALNQALKREGRDAKILAIPYSTRIIPEK</sequence>
<evidence type="ECO:0000259" key="1">
    <source>
        <dbReference type="Pfam" id="PF21113"/>
    </source>
</evidence>
<proteinExistence type="predicted"/>
<dbReference type="Proteomes" id="UP000070549">
    <property type="component" value="Unassembled WGS sequence"/>
</dbReference>